<gene>
    <name evidence="1" type="ORF">LCGC14_0676280</name>
</gene>
<dbReference type="AlphaFoldDB" id="A0A0F9TAX4"/>
<proteinExistence type="predicted"/>
<name>A0A0F9TAX4_9ZZZZ</name>
<accession>A0A0F9TAX4</accession>
<protein>
    <submittedName>
        <fullName evidence="1">Uncharacterized protein</fullName>
    </submittedName>
</protein>
<dbReference type="EMBL" id="LAZR01001349">
    <property type="protein sequence ID" value="KKN46096.1"/>
    <property type="molecule type" value="Genomic_DNA"/>
</dbReference>
<reference evidence="1" key="1">
    <citation type="journal article" date="2015" name="Nature">
        <title>Complex archaea that bridge the gap between prokaryotes and eukaryotes.</title>
        <authorList>
            <person name="Spang A."/>
            <person name="Saw J.H."/>
            <person name="Jorgensen S.L."/>
            <person name="Zaremba-Niedzwiedzka K."/>
            <person name="Martijn J."/>
            <person name="Lind A.E."/>
            <person name="van Eijk R."/>
            <person name="Schleper C."/>
            <person name="Guy L."/>
            <person name="Ettema T.J."/>
        </authorList>
    </citation>
    <scope>NUCLEOTIDE SEQUENCE</scope>
</reference>
<sequence>MIRNWLTEDHLIDLPKLFAHLGYTSISKERTHHIFEKGGLYYVVIRTENGFLYYKVQRPQEKMAASDLITENVSKTEGGNKEMIWDKVDSLYTEILETKGLMLDDQSKGPMEIVPKDFNHFSSYGLTVQQAADPLFTDLEDLDAFSGRIFQNEAGEVLFPLFNMQNEVCGYFVDTDKGVLPYRESAIKHSLWYSNIPKKIEGLFLFKDPKEALAFHRKFGLKNVVYMALGEINSRTAEILFQIKRLVKVDKLFLSFTGKRKLEGYLRDLHFISFINGSDFKLNLTDRDMLLNFPMGEEKAFSRFYDHTRRFNKELTKSFLAYNKIIDQNRLNRYSISVTKDKGRIQVRLPLETNAIKLLVWSYYKNYLDRTIEILKPTTGNWYSERELIEGQSEKRKEVQWKDYRIAN</sequence>
<comment type="caution">
    <text evidence="1">The sequence shown here is derived from an EMBL/GenBank/DDBJ whole genome shotgun (WGS) entry which is preliminary data.</text>
</comment>
<evidence type="ECO:0000313" key="1">
    <source>
        <dbReference type="EMBL" id="KKN46096.1"/>
    </source>
</evidence>
<organism evidence="1">
    <name type="scientific">marine sediment metagenome</name>
    <dbReference type="NCBI Taxonomy" id="412755"/>
    <lineage>
        <taxon>unclassified sequences</taxon>
        <taxon>metagenomes</taxon>
        <taxon>ecological metagenomes</taxon>
    </lineage>
</organism>